<evidence type="ECO:0000313" key="2">
    <source>
        <dbReference type="Proteomes" id="UP001447006"/>
    </source>
</evidence>
<evidence type="ECO:0000313" key="1">
    <source>
        <dbReference type="EMBL" id="WYN05137.1"/>
    </source>
</evidence>
<name>A0AAX4MWC8_9CAUD</name>
<gene>
    <name evidence="1" type="ORF">ISREJYDI_CDS0177</name>
</gene>
<reference evidence="1 2" key="1">
    <citation type="submission" date="2024-03" db="EMBL/GenBank/DDBJ databases">
        <title>Complete Genome Sequence of a Pseudomonas fluorescens Bacteriophage UNO-G1W1 isolated from freshwater ice in Nebraska.</title>
        <authorList>
            <person name="Neville A.J."/>
            <person name="Schulze T.T."/>
            <person name="Davis P.H."/>
        </authorList>
    </citation>
    <scope>NUCLEOTIDE SEQUENCE [LARGE SCALE GENOMIC DNA]</scope>
</reference>
<dbReference type="EMBL" id="PP551948">
    <property type="protein sequence ID" value="WYN05137.1"/>
    <property type="molecule type" value="Genomic_DNA"/>
</dbReference>
<protein>
    <submittedName>
        <fullName evidence="1">Uncharacterized protein</fullName>
    </submittedName>
</protein>
<accession>A0AAX4MWC8</accession>
<dbReference type="Proteomes" id="UP001447006">
    <property type="component" value="Segment"/>
</dbReference>
<sequence length="59" mass="7335">MDRYRELEEARRKVRERLRGATPYLSPTRGWMYKLVDGSMITELEYKRLRRECGIWWIL</sequence>
<proteinExistence type="predicted"/>
<organism evidence="1 2">
    <name type="scientific">Pseudomonas phage UNO-G1W1</name>
    <dbReference type="NCBI Taxonomy" id="3136609"/>
    <lineage>
        <taxon>Viruses</taxon>
        <taxon>Duplodnaviria</taxon>
        <taxon>Heunggongvirae</taxon>
        <taxon>Uroviricota</taxon>
        <taxon>Caudoviricetes</taxon>
        <taxon>Vandenendeviridae</taxon>
        <taxon>Gorskivirinae</taxon>
        <taxon>Omahavirus</taxon>
        <taxon>Omahavirus UNOG1W1</taxon>
    </lineage>
</organism>
<keyword evidence="2" id="KW-1185">Reference proteome</keyword>